<dbReference type="EMBL" id="CP000108">
    <property type="protein sequence ID" value="ABB28655.1"/>
    <property type="molecule type" value="Genomic_DNA"/>
</dbReference>
<gene>
    <name evidence="1" type="ordered locus">Cag_1397</name>
</gene>
<evidence type="ECO:0000313" key="1">
    <source>
        <dbReference type="EMBL" id="ABB28655.1"/>
    </source>
</evidence>
<protein>
    <submittedName>
        <fullName evidence="1">Uncharacterized protein</fullName>
    </submittedName>
</protein>
<dbReference type="AlphaFoldDB" id="Q3AQS0"/>
<reference evidence="1" key="1">
    <citation type="submission" date="2005-08" db="EMBL/GenBank/DDBJ databases">
        <title>Complete sequence of Chlorobium chlorochromatii CaD3.</title>
        <authorList>
            <person name="Copeland A."/>
            <person name="Lucas S."/>
            <person name="Lapidus A."/>
            <person name="Barry K."/>
            <person name="Detter J.C."/>
            <person name="Glavina T."/>
            <person name="Hammon N."/>
            <person name="Israni S."/>
            <person name="Pitluck S."/>
            <person name="Bryant D."/>
            <person name="Schmutz J."/>
            <person name="Larimer F."/>
            <person name="Land M."/>
            <person name="Kyrpides N."/>
            <person name="Ivanova N."/>
            <person name="Richardson P."/>
        </authorList>
    </citation>
    <scope>NUCLEOTIDE SEQUENCE [LARGE SCALE GENOMIC DNA]</scope>
    <source>
        <strain evidence="1">CaD3</strain>
    </source>
</reference>
<sequence>MNTKSCIQVIEQGTRGFYIRNSLYLPFHCEILSIWVGREMSFIAAPELLCDMMDSEVLALREGDRYTNLVFRKWGDMAKELGNNKGHVILFAAEKGSDLFQAEQRFYIRITFELETRELSFELLDNPFYL</sequence>
<proteinExistence type="predicted"/>
<organism evidence="1">
    <name type="scientific">Chlorobium chlorochromatii (strain CaD3)</name>
    <dbReference type="NCBI Taxonomy" id="340177"/>
    <lineage>
        <taxon>Bacteria</taxon>
        <taxon>Pseudomonadati</taxon>
        <taxon>Chlorobiota</taxon>
        <taxon>Chlorobiia</taxon>
        <taxon>Chlorobiales</taxon>
        <taxon>Chlorobiaceae</taxon>
        <taxon>Chlorobium/Pelodictyon group</taxon>
        <taxon>Chlorobium</taxon>
    </lineage>
</organism>
<dbReference type="HOGENOM" id="CLU_1955706_0_0_10"/>
<dbReference type="KEGG" id="cch:Cag_1397"/>
<dbReference type="STRING" id="340177.Cag_1397"/>
<name>Q3AQS0_CHLCH</name>
<dbReference type="eggNOG" id="ENOG5033WT6">
    <property type="taxonomic scope" value="Bacteria"/>
</dbReference>
<accession>Q3AQS0</accession>
<dbReference type="OrthoDB" id="597925at2"/>